<dbReference type="EMBL" id="JBAMMX010000009">
    <property type="protein sequence ID" value="KAK6933235.1"/>
    <property type="molecule type" value="Genomic_DNA"/>
</dbReference>
<dbReference type="PANTHER" id="PTHR33103">
    <property type="entry name" value="OS01G0153900 PROTEIN"/>
    <property type="match status" value="1"/>
</dbReference>
<evidence type="ECO:0000313" key="1">
    <source>
        <dbReference type="EMBL" id="KAK6933235.1"/>
    </source>
</evidence>
<evidence type="ECO:0000313" key="2">
    <source>
        <dbReference type="Proteomes" id="UP001370490"/>
    </source>
</evidence>
<dbReference type="InterPro" id="IPR007750">
    <property type="entry name" value="DUF674"/>
</dbReference>
<sequence length="229" mass="25569">MAQTLVEIKLIIDTKARKVLFAEAGKDFVDLLCSLLVLPVGTVIGPLSKFVVGSIRTLYNSIENLNETYIQPNFHKDILLKPKSLFSSSGSPLLLTNDEFQPMKYSVCLRCHHRNSDYNQYLCSDCLPWLRQLLSVAPSNSFYSLFSICEGYVKGSVTYMVMDDLTVKPLSTISSISVCNQFNVKDFGVLEEKVVQFGNDEGLKLLREAFSSKNVLTNVFLGKEASGQI</sequence>
<accession>A0AAN8VFC7</accession>
<reference evidence="1 2" key="1">
    <citation type="submission" date="2023-12" db="EMBL/GenBank/DDBJ databases">
        <title>A high-quality genome assembly for Dillenia turbinata (Dilleniales).</title>
        <authorList>
            <person name="Chanderbali A."/>
        </authorList>
    </citation>
    <scope>NUCLEOTIDE SEQUENCE [LARGE SCALE GENOMIC DNA]</scope>
    <source>
        <strain evidence="1">LSX21</strain>
        <tissue evidence="1">Leaf</tissue>
    </source>
</reference>
<keyword evidence="2" id="KW-1185">Reference proteome</keyword>
<dbReference type="AlphaFoldDB" id="A0AAN8VFC7"/>
<proteinExistence type="predicted"/>
<protein>
    <recommendedName>
        <fullName evidence="3">DUF674 family protein</fullName>
    </recommendedName>
</protein>
<dbReference type="Pfam" id="PF05056">
    <property type="entry name" value="DUF674"/>
    <property type="match status" value="1"/>
</dbReference>
<dbReference type="Proteomes" id="UP001370490">
    <property type="component" value="Unassembled WGS sequence"/>
</dbReference>
<gene>
    <name evidence="1" type="ORF">RJ641_036129</name>
</gene>
<dbReference type="PANTHER" id="PTHR33103:SF19">
    <property type="entry name" value="OS09G0544700 PROTEIN"/>
    <property type="match status" value="1"/>
</dbReference>
<comment type="caution">
    <text evidence="1">The sequence shown here is derived from an EMBL/GenBank/DDBJ whole genome shotgun (WGS) entry which is preliminary data.</text>
</comment>
<organism evidence="1 2">
    <name type="scientific">Dillenia turbinata</name>
    <dbReference type="NCBI Taxonomy" id="194707"/>
    <lineage>
        <taxon>Eukaryota</taxon>
        <taxon>Viridiplantae</taxon>
        <taxon>Streptophyta</taxon>
        <taxon>Embryophyta</taxon>
        <taxon>Tracheophyta</taxon>
        <taxon>Spermatophyta</taxon>
        <taxon>Magnoliopsida</taxon>
        <taxon>eudicotyledons</taxon>
        <taxon>Gunneridae</taxon>
        <taxon>Pentapetalae</taxon>
        <taxon>Dilleniales</taxon>
        <taxon>Dilleniaceae</taxon>
        <taxon>Dillenia</taxon>
    </lineage>
</organism>
<evidence type="ECO:0008006" key="3">
    <source>
        <dbReference type="Google" id="ProtNLM"/>
    </source>
</evidence>
<name>A0AAN8VFC7_9MAGN</name>